<sequence length="149" mass="16094">MSRRSSAGELVPRDISEILAREGKAQRGQRKTGGSLGQTFSWLKGSKRKKNVSNGQNRMGSGIGTTEGNGTKHGQHQNHDSPKVQLHTTILLSSQSVLLHLLMPGSLQTKPRGFHGASPHVSETLQFTKVSGFSYIAEVSVYGEERGGQ</sequence>
<keyword evidence="3" id="KW-1185">Reference proteome</keyword>
<protein>
    <submittedName>
        <fullName evidence="2">Uncharacterized protein</fullName>
    </submittedName>
</protein>
<organism evidence="2 3">
    <name type="scientific">Coregonus suidteri</name>
    <dbReference type="NCBI Taxonomy" id="861788"/>
    <lineage>
        <taxon>Eukaryota</taxon>
        <taxon>Metazoa</taxon>
        <taxon>Chordata</taxon>
        <taxon>Craniata</taxon>
        <taxon>Vertebrata</taxon>
        <taxon>Euteleostomi</taxon>
        <taxon>Actinopterygii</taxon>
        <taxon>Neopterygii</taxon>
        <taxon>Teleostei</taxon>
        <taxon>Protacanthopterygii</taxon>
        <taxon>Salmoniformes</taxon>
        <taxon>Salmonidae</taxon>
        <taxon>Coregoninae</taxon>
        <taxon>Coregonus</taxon>
    </lineage>
</organism>
<name>A0AAN8MIG7_9TELE</name>
<gene>
    <name evidence="2" type="ORF">J4Q44_G00036180</name>
</gene>
<accession>A0AAN8MIG7</accession>
<evidence type="ECO:0000313" key="3">
    <source>
        <dbReference type="Proteomes" id="UP001356427"/>
    </source>
</evidence>
<feature type="compositionally biased region" description="Basic and acidic residues" evidence="1">
    <location>
        <begin position="11"/>
        <end position="25"/>
    </location>
</feature>
<evidence type="ECO:0000313" key="2">
    <source>
        <dbReference type="EMBL" id="KAK6327972.1"/>
    </source>
</evidence>
<reference evidence="2 3" key="1">
    <citation type="submission" date="2021-04" db="EMBL/GenBank/DDBJ databases">
        <authorList>
            <person name="De Guttry C."/>
            <person name="Zahm M."/>
            <person name="Klopp C."/>
            <person name="Cabau C."/>
            <person name="Louis A."/>
            <person name="Berthelot C."/>
            <person name="Parey E."/>
            <person name="Roest Crollius H."/>
            <person name="Montfort J."/>
            <person name="Robinson-Rechavi M."/>
            <person name="Bucao C."/>
            <person name="Bouchez O."/>
            <person name="Gislard M."/>
            <person name="Lluch J."/>
            <person name="Milhes M."/>
            <person name="Lampietro C."/>
            <person name="Lopez Roques C."/>
            <person name="Donnadieu C."/>
            <person name="Braasch I."/>
            <person name="Desvignes T."/>
            <person name="Postlethwait J."/>
            <person name="Bobe J."/>
            <person name="Wedekind C."/>
            <person name="Guiguen Y."/>
        </authorList>
    </citation>
    <scope>NUCLEOTIDE SEQUENCE [LARGE SCALE GENOMIC DNA]</scope>
    <source>
        <strain evidence="2">Cs_M1</strain>
        <tissue evidence="2">Blood</tissue>
    </source>
</reference>
<evidence type="ECO:0000256" key="1">
    <source>
        <dbReference type="SAM" id="MobiDB-lite"/>
    </source>
</evidence>
<comment type="caution">
    <text evidence="2">The sequence shown here is derived from an EMBL/GenBank/DDBJ whole genome shotgun (WGS) entry which is preliminary data.</text>
</comment>
<dbReference type="AlphaFoldDB" id="A0AAN8MIG7"/>
<dbReference type="EMBL" id="JAGTTL010000002">
    <property type="protein sequence ID" value="KAK6327972.1"/>
    <property type="molecule type" value="Genomic_DNA"/>
</dbReference>
<feature type="region of interest" description="Disordered" evidence="1">
    <location>
        <begin position="1"/>
        <end position="83"/>
    </location>
</feature>
<dbReference type="Proteomes" id="UP001356427">
    <property type="component" value="Unassembled WGS sequence"/>
</dbReference>
<proteinExistence type="predicted"/>